<dbReference type="KEGG" id="aaeo:BJI67_16415"/>
<dbReference type="Proteomes" id="UP000095342">
    <property type="component" value="Plasmid pAPV6"/>
</dbReference>
<accession>A0A1D8KD07</accession>
<dbReference type="AlphaFoldDB" id="A0A1D8KD07"/>
<evidence type="ECO:0000313" key="2">
    <source>
        <dbReference type="Proteomes" id="UP000095342"/>
    </source>
</evidence>
<gene>
    <name evidence="1" type="ORF">BJI67_16415</name>
</gene>
<name>A0A1D8KD07_9GAMM</name>
<protein>
    <submittedName>
        <fullName evidence="1">Uncharacterized protein</fullName>
    </submittedName>
</protein>
<geneLocation type="plasmid" evidence="2">
    <name>papv6</name>
</geneLocation>
<sequence>MTEITNITTIVAFHLEALEAAKAGGLTWQDLADQGAASGLWPEMGSTELSTRVLRIRKSVEAGKRPLPHQRPLPFLS</sequence>
<dbReference type="EMBL" id="CP017449">
    <property type="protein sequence ID" value="AOV18822.1"/>
    <property type="molecule type" value="Genomic_DNA"/>
</dbReference>
<reference evidence="1 2" key="1">
    <citation type="submission" date="2016-09" db="EMBL/GenBank/DDBJ databases">
        <title>Acidihalobacter prosperus V6 (DSM14174).</title>
        <authorList>
            <person name="Khaleque H.N."/>
            <person name="Ramsay J.P."/>
            <person name="Murphy R.J.T."/>
            <person name="Kaksonen A.H."/>
            <person name="Boxall N.J."/>
            <person name="Watkin E.L.J."/>
        </authorList>
    </citation>
    <scope>NUCLEOTIDE SEQUENCE [LARGE SCALE GENOMIC DNA]</scope>
    <source>
        <strain evidence="1 2">V6</strain>
        <plasmid evidence="2">papv6</plasmid>
    </source>
</reference>
<proteinExistence type="predicted"/>
<evidence type="ECO:0000313" key="1">
    <source>
        <dbReference type="EMBL" id="AOV18822.1"/>
    </source>
</evidence>
<organism evidence="1 2">
    <name type="scientific">Acidihalobacter aeolianus</name>
    <dbReference type="NCBI Taxonomy" id="2792603"/>
    <lineage>
        <taxon>Bacteria</taxon>
        <taxon>Pseudomonadati</taxon>
        <taxon>Pseudomonadota</taxon>
        <taxon>Gammaproteobacteria</taxon>
        <taxon>Chromatiales</taxon>
        <taxon>Ectothiorhodospiraceae</taxon>
        <taxon>Acidihalobacter</taxon>
    </lineage>
</organism>
<keyword evidence="1" id="KW-0614">Plasmid</keyword>
<keyword evidence="2" id="KW-1185">Reference proteome</keyword>